<dbReference type="PIRSF" id="PIRSF010521">
    <property type="entry name" value="DUF922_bac"/>
    <property type="match status" value="1"/>
</dbReference>
<proteinExistence type="predicted"/>
<reference evidence="2 3" key="1">
    <citation type="submission" date="2017-08" db="EMBL/GenBank/DDBJ databases">
        <title>Multipartite genome sequences of Sinorhizobium species nodulating soybeans.</title>
        <authorList>
            <person name="Tian C.F."/>
        </authorList>
    </citation>
    <scope>NUCLEOTIDE SEQUENCE [LARGE SCALE GENOMIC DNA]</scope>
    <source>
        <strain evidence="2 3">CCBAU 05684</strain>
    </source>
</reference>
<sequence length="209" mass="23169">MSRAPVSLKAALVALLVGLPLGSASGETVISKSVSYFSIGGRTAAELDKALAATGPLMTSTGSRHPGATRIKFGGTVTYVSRNGRCAVGSARVTLSTRIILPRWKHRRQANPDLALVWDTLASDIKRHEERHAEIARLHARQMEKALVSLRPEADCERMQARVAEVSAEEVERHDKDQARFDRTEAANFDRRMVRLLQYRLDRLKKAQD</sequence>
<evidence type="ECO:0000256" key="1">
    <source>
        <dbReference type="SAM" id="SignalP"/>
    </source>
</evidence>
<dbReference type="KEGG" id="esj:SJ05684_c17170"/>
<dbReference type="OrthoDB" id="7888967at2"/>
<feature type="signal peptide" evidence="1">
    <location>
        <begin position="1"/>
        <end position="26"/>
    </location>
</feature>
<evidence type="ECO:0000313" key="3">
    <source>
        <dbReference type="Proteomes" id="UP000217211"/>
    </source>
</evidence>
<dbReference type="InterPro" id="IPR010321">
    <property type="entry name" value="DUF922"/>
</dbReference>
<protein>
    <recommendedName>
        <fullName evidence="4">Peptidase</fullName>
    </recommendedName>
</protein>
<name>A0A249PD19_9HYPH</name>
<evidence type="ECO:0000313" key="2">
    <source>
        <dbReference type="EMBL" id="ASY63159.1"/>
    </source>
</evidence>
<dbReference type="Proteomes" id="UP000217211">
    <property type="component" value="Chromosome"/>
</dbReference>
<keyword evidence="3" id="KW-1185">Reference proteome</keyword>
<organism evidence="2 3">
    <name type="scientific">Sinorhizobium sojae CCBAU 05684</name>
    <dbReference type="NCBI Taxonomy" id="716928"/>
    <lineage>
        <taxon>Bacteria</taxon>
        <taxon>Pseudomonadati</taxon>
        <taxon>Pseudomonadota</taxon>
        <taxon>Alphaproteobacteria</taxon>
        <taxon>Hyphomicrobiales</taxon>
        <taxon>Rhizobiaceae</taxon>
        <taxon>Sinorhizobium/Ensifer group</taxon>
        <taxon>Sinorhizobium</taxon>
    </lineage>
</organism>
<keyword evidence="1" id="KW-0732">Signal</keyword>
<feature type="chain" id="PRO_5013190874" description="Peptidase" evidence="1">
    <location>
        <begin position="27"/>
        <end position="209"/>
    </location>
</feature>
<dbReference type="Pfam" id="PF06037">
    <property type="entry name" value="DUF922"/>
    <property type="match status" value="1"/>
</dbReference>
<dbReference type="EMBL" id="CP023067">
    <property type="protein sequence ID" value="ASY63159.1"/>
    <property type="molecule type" value="Genomic_DNA"/>
</dbReference>
<dbReference type="eggNOG" id="COG5661">
    <property type="taxonomic scope" value="Bacteria"/>
</dbReference>
<dbReference type="AlphaFoldDB" id="A0A249PD19"/>
<dbReference type="RefSeq" id="WP_034857552.1">
    <property type="nucleotide sequence ID" value="NZ_AJQT01000090.1"/>
</dbReference>
<accession>A0A249PD19</accession>
<evidence type="ECO:0008006" key="4">
    <source>
        <dbReference type="Google" id="ProtNLM"/>
    </source>
</evidence>
<gene>
    <name evidence="2" type="ORF">SJ05684_c17170</name>
</gene>
<dbReference type="STRING" id="716928.GCA_000261485_04233"/>